<evidence type="ECO:0000256" key="1">
    <source>
        <dbReference type="ARBA" id="ARBA00022786"/>
    </source>
</evidence>
<feature type="compositionally biased region" description="Polar residues" evidence="2">
    <location>
        <begin position="1"/>
        <end position="15"/>
    </location>
</feature>
<dbReference type="SUPFAM" id="SSF81383">
    <property type="entry name" value="F-box domain"/>
    <property type="match status" value="1"/>
</dbReference>
<dbReference type="Proteomes" id="UP001608902">
    <property type="component" value="Unassembled WGS sequence"/>
</dbReference>
<dbReference type="Gene3D" id="1.20.1280.50">
    <property type="match status" value="1"/>
</dbReference>
<reference evidence="4 5" key="1">
    <citation type="submission" date="2024-08" db="EMBL/GenBank/DDBJ databases">
        <title>Gnathostoma spinigerum genome.</title>
        <authorList>
            <person name="Gonzalez-Bertolin B."/>
            <person name="Monzon S."/>
            <person name="Zaballos A."/>
            <person name="Jimenez P."/>
            <person name="Dekumyoy P."/>
            <person name="Varona S."/>
            <person name="Cuesta I."/>
            <person name="Sumanam S."/>
            <person name="Adisakwattana P."/>
            <person name="Gasser R.B."/>
            <person name="Hernandez-Gonzalez A."/>
            <person name="Young N.D."/>
            <person name="Perteguer M.J."/>
        </authorList>
    </citation>
    <scope>NUCLEOTIDE SEQUENCE [LARGE SCALE GENOMIC DNA]</scope>
    <source>
        <strain evidence="4">AL3</strain>
        <tissue evidence="4">Liver</tissue>
    </source>
</reference>
<dbReference type="PROSITE" id="PS50181">
    <property type="entry name" value="FBOX"/>
    <property type="match status" value="1"/>
</dbReference>
<evidence type="ECO:0000313" key="5">
    <source>
        <dbReference type="Proteomes" id="UP001608902"/>
    </source>
</evidence>
<keyword evidence="1" id="KW-0833">Ubl conjugation pathway</keyword>
<dbReference type="PANTHER" id="PTHR12874">
    <property type="entry name" value="F-BOX ONLY PROTEIN 48-RELATED"/>
    <property type="match status" value="1"/>
</dbReference>
<gene>
    <name evidence="4" type="ORF">AB6A40_000264</name>
</gene>
<sequence>MSTVVKVRSTSHSQLSSEEDEETDDSESSNNIVPLLEQSFNNENRDGDVVKEATENGCIDELDCFRNEWKAELCRKKVGRKKDVSNVSSKKQSQASDIEKQKKAWNLFLEGTDLEHKGEVGDAVSKYMAALKLDPDVELKVMNHYRSRPVKSQNNIDSRVRSKSRTAFRDCFGAEKKFDLVEVLKHRLLERGSLMESDIADQECLMNKLPTELLVTIIKYVVGHELDLRGLEMLSQTSAAFYVLSRDNELWHDICVRTFGQHRLARDSLELRTNWRDVYLNKPHVLLFGVYVGKSTYFHYGEASYQDTFYRPWHIVTYHRLLRFFADGTVLMTICFDLLSQIMSNLKSHSGHPNDVLLGRYWLIGRNRIALQFHRHSQASKPRQRRRMRNRNIDDFIPHEVVEQEFNIELQFDEDSKRFSYRVLLWKKYECLIKYLSGNTMKDSLDVSNRENYPPLIFKRVKCFTQPE</sequence>
<dbReference type="InterPro" id="IPR036047">
    <property type="entry name" value="F-box-like_dom_sf"/>
</dbReference>
<dbReference type="PANTHER" id="PTHR12874:SF29">
    <property type="entry name" value="F-BOX ONLY PROTEIN 9"/>
    <property type="match status" value="1"/>
</dbReference>
<protein>
    <recommendedName>
        <fullName evidence="3">F-box domain-containing protein</fullName>
    </recommendedName>
</protein>
<name>A0ABD6E2N7_9BILA</name>
<dbReference type="InterPro" id="IPR045464">
    <property type="entry name" value="Hrt3/FBXO9_C"/>
</dbReference>
<accession>A0ABD6E2N7</accession>
<evidence type="ECO:0000256" key="2">
    <source>
        <dbReference type="SAM" id="MobiDB-lite"/>
    </source>
</evidence>
<dbReference type="Pfam" id="PF19270">
    <property type="entry name" value="FBO_C"/>
    <property type="match status" value="1"/>
</dbReference>
<dbReference type="EMBL" id="JBGFUD010000070">
    <property type="protein sequence ID" value="MFH4973555.1"/>
    <property type="molecule type" value="Genomic_DNA"/>
</dbReference>
<dbReference type="InterPro" id="IPR001810">
    <property type="entry name" value="F-box_dom"/>
</dbReference>
<comment type="caution">
    <text evidence="4">The sequence shown here is derived from an EMBL/GenBank/DDBJ whole genome shotgun (WGS) entry which is preliminary data.</text>
</comment>
<proteinExistence type="predicted"/>
<feature type="domain" description="F-box" evidence="3">
    <location>
        <begin position="203"/>
        <end position="254"/>
    </location>
</feature>
<dbReference type="Pfam" id="PF12937">
    <property type="entry name" value="F-box-like"/>
    <property type="match status" value="1"/>
</dbReference>
<feature type="region of interest" description="Disordered" evidence="2">
    <location>
        <begin position="1"/>
        <end position="33"/>
    </location>
</feature>
<evidence type="ECO:0000259" key="3">
    <source>
        <dbReference type="PROSITE" id="PS50181"/>
    </source>
</evidence>
<dbReference type="AlphaFoldDB" id="A0ABD6E2N7"/>
<feature type="compositionally biased region" description="Acidic residues" evidence="2">
    <location>
        <begin position="17"/>
        <end position="27"/>
    </location>
</feature>
<organism evidence="4 5">
    <name type="scientific">Gnathostoma spinigerum</name>
    <dbReference type="NCBI Taxonomy" id="75299"/>
    <lineage>
        <taxon>Eukaryota</taxon>
        <taxon>Metazoa</taxon>
        <taxon>Ecdysozoa</taxon>
        <taxon>Nematoda</taxon>
        <taxon>Chromadorea</taxon>
        <taxon>Rhabditida</taxon>
        <taxon>Spirurina</taxon>
        <taxon>Gnathostomatomorpha</taxon>
        <taxon>Gnathostomatoidea</taxon>
        <taxon>Gnathostomatidae</taxon>
        <taxon>Gnathostoma</taxon>
    </lineage>
</organism>
<evidence type="ECO:0000313" key="4">
    <source>
        <dbReference type="EMBL" id="MFH4973555.1"/>
    </source>
</evidence>
<keyword evidence="5" id="KW-1185">Reference proteome</keyword>